<evidence type="ECO:0000259" key="1">
    <source>
        <dbReference type="Pfam" id="PF00535"/>
    </source>
</evidence>
<feature type="domain" description="Glycosyltransferase 2-like" evidence="1">
    <location>
        <begin position="4"/>
        <end position="150"/>
    </location>
</feature>
<dbReference type="PANTHER" id="PTHR43179:SF7">
    <property type="entry name" value="RHAMNOSYLTRANSFERASE WBBL"/>
    <property type="match status" value="1"/>
</dbReference>
<dbReference type="AlphaFoldDB" id="A0A4U3L6J1"/>
<dbReference type="PANTHER" id="PTHR43179">
    <property type="entry name" value="RHAMNOSYLTRANSFERASE WBBL"/>
    <property type="match status" value="1"/>
</dbReference>
<dbReference type="Gene3D" id="3.90.550.10">
    <property type="entry name" value="Spore Coat Polysaccharide Biosynthesis Protein SpsA, Chain A"/>
    <property type="match status" value="1"/>
</dbReference>
<dbReference type="Proteomes" id="UP000305848">
    <property type="component" value="Unassembled WGS sequence"/>
</dbReference>
<dbReference type="SUPFAM" id="SSF53448">
    <property type="entry name" value="Nucleotide-diphospho-sugar transferases"/>
    <property type="match status" value="1"/>
</dbReference>
<dbReference type="OrthoDB" id="9771846at2"/>
<keyword evidence="2" id="KW-0808">Transferase</keyword>
<keyword evidence="3" id="KW-1185">Reference proteome</keyword>
<evidence type="ECO:0000313" key="2">
    <source>
        <dbReference type="EMBL" id="TKK70871.1"/>
    </source>
</evidence>
<organism evidence="2 3">
    <name type="scientific">Ilyomonas limi</name>
    <dbReference type="NCBI Taxonomy" id="2575867"/>
    <lineage>
        <taxon>Bacteria</taxon>
        <taxon>Pseudomonadati</taxon>
        <taxon>Bacteroidota</taxon>
        <taxon>Chitinophagia</taxon>
        <taxon>Chitinophagales</taxon>
        <taxon>Chitinophagaceae</taxon>
        <taxon>Ilyomonas</taxon>
    </lineage>
</organism>
<sequence>MLLSVIIVNYNVKYFLEQCLCSVQAALANMEAEIIVVDNCSADGSIEYLQPYFPRVIFIQNKLNEGFAKANNKALKLAKGEFILFLNPDTILAEDTLQQCIHFFAKHTNAGAVGVRMIDGSGTFLPESKRAFPSPWVSFYKLTGLAALFPKSKIFNRYALGFLPQNAVHEVDVLAGAFMMVRESVLYTVGGFDDQFFMYAEDIDLSYRIQKGGYKNYYLGDITVVHFKGESTKKGSLRYVRMFYEAMRLFVKKHHGGAGAWLVNKGLYTGILLRQMVAALALPFYKKSTKNNPIVFQKVYLTGSTLQTETAIKIIKKNHPETAIRLVNDVREITVPAQENALVLCAGSNLTYKEAIQLSQMYVTTSLLMWSGKGSRSIVGSNDKNASGYVWY</sequence>
<proteinExistence type="predicted"/>
<accession>A0A4U3L6J1</accession>
<dbReference type="RefSeq" id="WP_137260470.1">
    <property type="nucleotide sequence ID" value="NZ_SZQL01000002.1"/>
</dbReference>
<reference evidence="2 3" key="1">
    <citation type="submission" date="2019-05" db="EMBL/GenBank/DDBJ databases">
        <title>Panacibacter sp. strain 17mud1-8 Genome sequencing and assembly.</title>
        <authorList>
            <person name="Chhetri G."/>
        </authorList>
    </citation>
    <scope>NUCLEOTIDE SEQUENCE [LARGE SCALE GENOMIC DNA]</scope>
    <source>
        <strain evidence="2 3">17mud1-8</strain>
    </source>
</reference>
<dbReference type="Pfam" id="PF00535">
    <property type="entry name" value="Glycos_transf_2"/>
    <property type="match status" value="1"/>
</dbReference>
<comment type="caution">
    <text evidence="2">The sequence shown here is derived from an EMBL/GenBank/DDBJ whole genome shotgun (WGS) entry which is preliminary data.</text>
</comment>
<dbReference type="GO" id="GO:0016740">
    <property type="term" value="F:transferase activity"/>
    <property type="evidence" value="ECO:0007669"/>
    <property type="project" value="UniProtKB-KW"/>
</dbReference>
<dbReference type="CDD" id="cd04186">
    <property type="entry name" value="GT_2_like_c"/>
    <property type="match status" value="1"/>
</dbReference>
<evidence type="ECO:0000313" key="3">
    <source>
        <dbReference type="Proteomes" id="UP000305848"/>
    </source>
</evidence>
<name>A0A4U3L6J1_9BACT</name>
<protein>
    <submittedName>
        <fullName evidence="2">Glycosyltransferase family 2 protein</fullName>
    </submittedName>
</protein>
<dbReference type="EMBL" id="SZQL01000002">
    <property type="protein sequence ID" value="TKK70871.1"/>
    <property type="molecule type" value="Genomic_DNA"/>
</dbReference>
<gene>
    <name evidence="2" type="ORF">FC093_04030</name>
</gene>
<dbReference type="InterPro" id="IPR029044">
    <property type="entry name" value="Nucleotide-diphossugar_trans"/>
</dbReference>
<dbReference type="InterPro" id="IPR001173">
    <property type="entry name" value="Glyco_trans_2-like"/>
</dbReference>